<dbReference type="EMBL" id="JACYCD010000052">
    <property type="protein sequence ID" value="KAF8705979.1"/>
    <property type="molecule type" value="Genomic_DNA"/>
</dbReference>
<sequence>MSESIGKPWIEVSVVEILVDHAHELPSPAQLQGRAQIIKFLTFREDTKDGRQPRDRDTPLWAEITDSEYIIPVRIANEATNRLEDEYKRALTYYRRGFFTLKAAVSFDFVVTQVGNQMKPSHMKQIFLDIVELQYISGGGEGAPMATRAVALRTPHAFDKWIAGLRTGGQTLTRIQAEEKFLRDSSRASKANSRRSNATNASKRSSKAPIKTSAQSVTPQPSIGNPDAKREWQESWFGKRPKCHGVDYIPHSGGFEPTSEQKMAFEVILERIKMATPTNPYDPMNMSSSSSIPDRSSGLPTSIVRSSQVIRSSQVVSSTPIDAHPARNQTTASQLVIEPAHGSVKYSSDAESNEDSGSEQDVPIRSRQTSNRTDRTGQMPTPRPSDQHADESHQEACIAVEDRAQSLEADDAIIEELLSQADPRVTKFVSSNQRRLPTVLVPDSDPPDLSQRIAQVRYSSPWDCEDELSSEHDGLHSPEETRNSPTKGKRPHSPALFSSTQLILNAADQEAASSQHLGQVPSNAKHQTSSGRGESQHGAAASLPSPPPEHSKGQKSLMQNLESVLSRRTNEPVSPTPALSHPRDAILQRTSKDSPNEQQEEPFGTRPIDKHTSRKRRLSQSQADDTLNAGLSPESAASVGRRPATENKRQRLDSQSKNAPHQLKVAQETLTNTAVVSPNMTKPTTFDNGSGGVIPHNHDAWANPSWMNNTSASSQTGPTSTSYLRAADVQSLDNLQSRRISQARSGLHVLQPHFHSSSRIPECAPASEHPHITASQFADADEDSLAPLVNSKVIPYKNMRLANKPVTLVSKTGGIIQPKRIIRGQRAVSAPGSSKQLRTSNRDGNSTGMAQEPQSTVRHGTRTSEGQQKEEKNRRSTLSTSNPRRTSKVHLDGSEASTVRPATTARQSYLGGFQPSVTVNLPPYALDMTDKVSDNPATGAEHSIQPQVAVRDEPVALSFPAILRNPNFAHLNAHSVAQRQAAGEISSTKKKDPRDKDGKRRIRRLENSKFSFNPHIVQPTKRDFAIPVARAQPTFPAPLPPYLPRVSSAPSAVAPASDPTSTFAGKFSHSLRGARRVLRRRRGQAEPLVHAIEAELCEWLAEPGKPSDVDDYVIVSGIREVRRSPTELVWDVDQDSFARYIVHCAARWYGIVSFSKEEPDGTRLTHLLRPNSTRPDRMTLATPPTTDWDTSSATGFSAFATDASEAESLADGDNESIQDDDRTELSSIASVDEVPPPLRVAVPGFRARTNSEAGYEHEGDESGDDTWVSLHHSVASLSLVAEEDPDRTVRTGRPTIVRELSRESSRSPSRRPHARPKRRAVRPIQRAHTVPITTQKDTNPGSLWEYLFA</sequence>
<feature type="region of interest" description="Disordered" evidence="1">
    <location>
        <begin position="464"/>
        <end position="495"/>
    </location>
</feature>
<feature type="non-terminal residue" evidence="2">
    <location>
        <position position="1"/>
    </location>
</feature>
<feature type="compositionally biased region" description="Low complexity" evidence="1">
    <location>
        <begin position="188"/>
        <end position="203"/>
    </location>
</feature>
<feature type="compositionally biased region" description="Basic residues" evidence="1">
    <location>
        <begin position="1308"/>
        <end position="1321"/>
    </location>
</feature>
<feature type="region of interest" description="Disordered" evidence="1">
    <location>
        <begin position="979"/>
        <end position="1005"/>
    </location>
</feature>
<feature type="region of interest" description="Disordered" evidence="1">
    <location>
        <begin position="1163"/>
        <end position="1193"/>
    </location>
</feature>
<gene>
    <name evidence="2" type="ORF">RHS03_05113</name>
</gene>
<feature type="compositionally biased region" description="Basic and acidic residues" evidence="1">
    <location>
        <begin position="581"/>
        <end position="595"/>
    </location>
</feature>
<feature type="compositionally biased region" description="Basic and acidic residues" evidence="1">
    <location>
        <begin position="469"/>
        <end position="482"/>
    </location>
</feature>
<feature type="compositionally biased region" description="Basic and acidic residues" evidence="1">
    <location>
        <begin position="385"/>
        <end position="394"/>
    </location>
</feature>
<feature type="region of interest" description="Disordered" evidence="1">
    <location>
        <begin position="510"/>
        <end position="664"/>
    </location>
</feature>
<reference evidence="2" key="1">
    <citation type="submission" date="2020-09" db="EMBL/GenBank/DDBJ databases">
        <title>Comparative genome analyses of four rice-infecting Rhizoctonia solani isolates reveal extensive enrichment of homogalacturonan modification genes.</title>
        <authorList>
            <person name="Lee D.-Y."/>
            <person name="Jeon J."/>
            <person name="Kim K.-T."/>
            <person name="Cheong K."/>
            <person name="Song H."/>
            <person name="Choi G."/>
            <person name="Ko J."/>
            <person name="Opiyo S.O."/>
            <person name="Zuo S."/>
            <person name="Madhav S."/>
            <person name="Lee Y.-H."/>
            <person name="Wang G.-L."/>
        </authorList>
    </citation>
    <scope>NUCLEOTIDE SEQUENCE</scope>
    <source>
        <strain evidence="2">AG1-IA WGL</strain>
    </source>
</reference>
<protein>
    <submittedName>
        <fullName evidence="2">Uncharacterized protein</fullName>
    </submittedName>
</protein>
<accession>A0A8H7HRT6</accession>
<evidence type="ECO:0000313" key="2">
    <source>
        <dbReference type="EMBL" id="KAF8705979.1"/>
    </source>
</evidence>
<organism evidence="2 3">
    <name type="scientific">Rhizoctonia solani</name>
    <dbReference type="NCBI Taxonomy" id="456999"/>
    <lineage>
        <taxon>Eukaryota</taxon>
        <taxon>Fungi</taxon>
        <taxon>Dikarya</taxon>
        <taxon>Basidiomycota</taxon>
        <taxon>Agaricomycotina</taxon>
        <taxon>Agaricomycetes</taxon>
        <taxon>Cantharellales</taxon>
        <taxon>Ceratobasidiaceae</taxon>
        <taxon>Rhizoctonia</taxon>
    </lineage>
</organism>
<feature type="compositionally biased region" description="Basic and acidic residues" evidence="1">
    <location>
        <begin position="987"/>
        <end position="998"/>
    </location>
</feature>
<feature type="compositionally biased region" description="Basic and acidic residues" evidence="1">
    <location>
        <begin position="643"/>
        <end position="654"/>
    </location>
</feature>
<feature type="compositionally biased region" description="Polar residues" evidence="1">
    <location>
        <begin position="554"/>
        <end position="573"/>
    </location>
</feature>
<evidence type="ECO:0000256" key="1">
    <source>
        <dbReference type="SAM" id="MobiDB-lite"/>
    </source>
</evidence>
<feature type="region of interest" description="Disordered" evidence="1">
    <location>
        <begin position="183"/>
        <end position="232"/>
    </location>
</feature>
<feature type="compositionally biased region" description="Low complexity" evidence="1">
    <location>
        <begin position="287"/>
        <end position="318"/>
    </location>
</feature>
<comment type="caution">
    <text evidence="2">The sequence shown here is derived from an EMBL/GenBank/DDBJ whole genome shotgun (WGS) entry which is preliminary data.</text>
</comment>
<feature type="compositionally biased region" description="Polar residues" evidence="1">
    <location>
        <begin position="831"/>
        <end position="866"/>
    </location>
</feature>
<dbReference type="Proteomes" id="UP000602905">
    <property type="component" value="Unassembled WGS sequence"/>
</dbReference>
<feature type="compositionally biased region" description="Polar residues" evidence="1">
    <location>
        <begin position="366"/>
        <end position="379"/>
    </location>
</feature>
<feature type="region of interest" description="Disordered" evidence="1">
    <location>
        <begin position="1299"/>
        <end position="1338"/>
    </location>
</feature>
<feature type="compositionally biased region" description="Polar residues" evidence="1">
    <location>
        <begin position="511"/>
        <end position="533"/>
    </location>
</feature>
<feature type="compositionally biased region" description="Polar residues" evidence="1">
    <location>
        <begin position="1182"/>
        <end position="1193"/>
    </location>
</feature>
<feature type="region of interest" description="Disordered" evidence="1">
    <location>
        <begin position="276"/>
        <end position="394"/>
    </location>
</feature>
<feature type="region of interest" description="Disordered" evidence="1">
    <location>
        <begin position="820"/>
        <end position="902"/>
    </location>
</feature>
<evidence type="ECO:0000313" key="3">
    <source>
        <dbReference type="Proteomes" id="UP000602905"/>
    </source>
</evidence>
<proteinExistence type="predicted"/>
<feature type="compositionally biased region" description="Polar residues" evidence="1">
    <location>
        <begin position="212"/>
        <end position="223"/>
    </location>
</feature>
<name>A0A8H7HRT6_9AGAM</name>
<dbReference type="OrthoDB" id="3144405at2759"/>